<protein>
    <recommendedName>
        <fullName evidence="5">Tyrosinase copper-binding domain-containing protein</fullName>
    </recommendedName>
</protein>
<evidence type="ECO:0000313" key="7">
    <source>
        <dbReference type="Proteomes" id="UP001175261"/>
    </source>
</evidence>
<evidence type="ECO:0000256" key="2">
    <source>
        <dbReference type="ARBA" id="ARBA00023008"/>
    </source>
</evidence>
<evidence type="ECO:0000313" key="6">
    <source>
        <dbReference type="EMBL" id="KAK0383140.1"/>
    </source>
</evidence>
<name>A0AA39G9F2_SARSR</name>
<feature type="chain" id="PRO_5041316856" description="Tyrosinase copper-binding domain-containing protein" evidence="4">
    <location>
        <begin position="20"/>
        <end position="330"/>
    </location>
</feature>
<dbReference type="EMBL" id="JAPDFR010000009">
    <property type="protein sequence ID" value="KAK0383140.1"/>
    <property type="molecule type" value="Genomic_DNA"/>
</dbReference>
<dbReference type="InterPro" id="IPR008922">
    <property type="entry name" value="Di-copper_centre_dom_sf"/>
</dbReference>
<evidence type="ECO:0000256" key="3">
    <source>
        <dbReference type="SAM" id="MobiDB-lite"/>
    </source>
</evidence>
<dbReference type="AlphaFoldDB" id="A0AA39G9F2"/>
<evidence type="ECO:0000259" key="5">
    <source>
        <dbReference type="Pfam" id="PF00264"/>
    </source>
</evidence>
<gene>
    <name evidence="6" type="ORF">NLU13_9053</name>
</gene>
<sequence length="330" mass="36708">MKVAAAFSALFAAGTLASAAVLPASKTPKNCDKPSKRIEWRQLKAEDQQSYLDSVLCLKTKPSRRGLNSSLYDDFAHVHFELNTYIHGGPPFLPWHRYFGKVYEDALRACGYDGPGTYWDWTLDSAGLRLSPVMADTLGFGGNGSPDNTEPSPDPGARPLWCVRSGPFKDLRPEYLAITPKEMVPGGHCLHRDLPEVSEPRAFETMAEVFGPEGVARTLASGNWTHFHAALEGGPHGMIHACLGGEMNPTTSPNEPLFFLHHAQIDRLWWMWQREEEDRLKEYTGEALHSGEEGSRAVSLDDWLLMGDLAEDVKVADVMDTRGEKLCFEY</sequence>
<dbReference type="PANTHER" id="PTHR11474">
    <property type="entry name" value="TYROSINASE FAMILY MEMBER"/>
    <property type="match status" value="1"/>
</dbReference>
<dbReference type="SUPFAM" id="SSF48056">
    <property type="entry name" value="Di-copper centre-containing domain"/>
    <property type="match status" value="1"/>
</dbReference>
<evidence type="ECO:0000256" key="4">
    <source>
        <dbReference type="SAM" id="SignalP"/>
    </source>
</evidence>
<keyword evidence="7" id="KW-1185">Reference proteome</keyword>
<dbReference type="PRINTS" id="PR00092">
    <property type="entry name" value="TYROSINASE"/>
</dbReference>
<keyword evidence="1" id="KW-0479">Metal-binding</keyword>
<dbReference type="GO" id="GO:0046872">
    <property type="term" value="F:metal ion binding"/>
    <property type="evidence" value="ECO:0007669"/>
    <property type="project" value="UniProtKB-KW"/>
</dbReference>
<dbReference type="PANTHER" id="PTHR11474:SF126">
    <property type="entry name" value="TYROSINASE-LIKE PROTEIN TYR-1-RELATED"/>
    <property type="match status" value="1"/>
</dbReference>
<dbReference type="InterPro" id="IPR002227">
    <property type="entry name" value="Tyrosinase_Cu-bd"/>
</dbReference>
<feature type="domain" description="Tyrosinase copper-binding" evidence="5">
    <location>
        <begin position="71"/>
        <end position="274"/>
    </location>
</feature>
<dbReference type="Pfam" id="PF00264">
    <property type="entry name" value="Tyrosinase"/>
    <property type="match status" value="1"/>
</dbReference>
<reference evidence="6" key="1">
    <citation type="submission" date="2022-10" db="EMBL/GenBank/DDBJ databases">
        <title>Determination and structural analysis of whole genome sequence of Sarocladium strictum F4-1.</title>
        <authorList>
            <person name="Hu L."/>
            <person name="Jiang Y."/>
        </authorList>
    </citation>
    <scope>NUCLEOTIDE SEQUENCE</scope>
    <source>
        <strain evidence="6">F4-1</strain>
    </source>
</reference>
<dbReference type="Proteomes" id="UP001175261">
    <property type="component" value="Unassembled WGS sequence"/>
</dbReference>
<dbReference type="InterPro" id="IPR050316">
    <property type="entry name" value="Tyrosinase/Hemocyanin"/>
</dbReference>
<comment type="caution">
    <text evidence="6">The sequence shown here is derived from an EMBL/GenBank/DDBJ whole genome shotgun (WGS) entry which is preliminary data.</text>
</comment>
<dbReference type="GO" id="GO:0016491">
    <property type="term" value="F:oxidoreductase activity"/>
    <property type="evidence" value="ECO:0007669"/>
    <property type="project" value="InterPro"/>
</dbReference>
<keyword evidence="4" id="KW-0732">Signal</keyword>
<dbReference type="Gene3D" id="1.10.1280.10">
    <property type="entry name" value="Di-copper center containing domain from catechol oxidase"/>
    <property type="match status" value="1"/>
</dbReference>
<feature type="signal peptide" evidence="4">
    <location>
        <begin position="1"/>
        <end position="19"/>
    </location>
</feature>
<feature type="region of interest" description="Disordered" evidence="3">
    <location>
        <begin position="139"/>
        <end position="158"/>
    </location>
</feature>
<organism evidence="6 7">
    <name type="scientific">Sarocladium strictum</name>
    <name type="common">Black bundle disease fungus</name>
    <name type="synonym">Acremonium strictum</name>
    <dbReference type="NCBI Taxonomy" id="5046"/>
    <lineage>
        <taxon>Eukaryota</taxon>
        <taxon>Fungi</taxon>
        <taxon>Dikarya</taxon>
        <taxon>Ascomycota</taxon>
        <taxon>Pezizomycotina</taxon>
        <taxon>Sordariomycetes</taxon>
        <taxon>Hypocreomycetidae</taxon>
        <taxon>Hypocreales</taxon>
        <taxon>Sarocladiaceae</taxon>
        <taxon>Sarocladium</taxon>
    </lineage>
</organism>
<accession>A0AA39G9F2</accession>
<proteinExistence type="predicted"/>
<keyword evidence="2" id="KW-0186">Copper</keyword>
<evidence type="ECO:0000256" key="1">
    <source>
        <dbReference type="ARBA" id="ARBA00022723"/>
    </source>
</evidence>